<evidence type="ECO:0000256" key="5">
    <source>
        <dbReference type="RuleBase" id="RU363041"/>
    </source>
</evidence>
<keyword evidence="4 5" id="KW-0472">Membrane</keyword>
<dbReference type="InterPro" id="IPR051598">
    <property type="entry name" value="TSUP/Inactive_protease-like"/>
</dbReference>
<evidence type="ECO:0000256" key="4">
    <source>
        <dbReference type="ARBA" id="ARBA00023136"/>
    </source>
</evidence>
<dbReference type="AlphaFoldDB" id="A0A518D349"/>
<feature type="transmembrane region" description="Helical" evidence="5">
    <location>
        <begin position="12"/>
        <end position="34"/>
    </location>
</feature>
<dbReference type="Pfam" id="PF01925">
    <property type="entry name" value="TauE"/>
    <property type="match status" value="2"/>
</dbReference>
<dbReference type="GO" id="GO:0005886">
    <property type="term" value="C:plasma membrane"/>
    <property type="evidence" value="ECO:0007669"/>
    <property type="project" value="UniProtKB-SubCell"/>
</dbReference>
<feature type="transmembrane region" description="Helical" evidence="5">
    <location>
        <begin position="217"/>
        <end position="235"/>
    </location>
</feature>
<sequence>MAGVGGGLFTVPALYMLWGLPLRNAVATGLVLVAVNSGTATLAESLHDDSMLNWRVIGVLLIGTLTGAQLGFSVQKRIPARLVKQIFLVVLFAAGAKVCSEVFFPPSAPEAGAFEFGFPQVLASIVAGFGGGVLAPMLGVGGGLLIVPGLLVGVPELGYGGVRACSMAAAAVTSARSAWMHMRDGRVEWRSAGWLAASALAGGVLGVQMFHVQGMEIVARIALTFMLWFVAWRFYRELRDVPPPAAVEDRDAA</sequence>
<evidence type="ECO:0000256" key="1">
    <source>
        <dbReference type="ARBA" id="ARBA00004141"/>
    </source>
</evidence>
<dbReference type="PANTHER" id="PTHR43701">
    <property type="entry name" value="MEMBRANE TRANSPORTER PROTEIN MJ0441-RELATED"/>
    <property type="match status" value="1"/>
</dbReference>
<evidence type="ECO:0000313" key="6">
    <source>
        <dbReference type="EMBL" id="QDU85874.1"/>
    </source>
</evidence>
<comment type="similarity">
    <text evidence="5">Belongs to the 4-toluene sulfonate uptake permease (TSUP) (TC 2.A.102) family.</text>
</comment>
<dbReference type="Proteomes" id="UP000319342">
    <property type="component" value="Chromosome"/>
</dbReference>
<dbReference type="OrthoDB" id="5189995at2"/>
<feature type="transmembrane region" description="Helical" evidence="5">
    <location>
        <begin position="192"/>
        <end position="211"/>
    </location>
</feature>
<feature type="transmembrane region" description="Helical" evidence="5">
    <location>
        <begin position="54"/>
        <end position="74"/>
    </location>
</feature>
<protein>
    <recommendedName>
        <fullName evidence="5">Probable membrane transporter protein</fullName>
    </recommendedName>
</protein>
<comment type="subcellular location">
    <subcellularLocation>
        <location evidence="5">Cell membrane</location>
        <topology evidence="5">Multi-pass membrane protein</topology>
    </subcellularLocation>
    <subcellularLocation>
        <location evidence="1">Membrane</location>
        <topology evidence="1">Multi-pass membrane protein</topology>
    </subcellularLocation>
</comment>
<organism evidence="6 7">
    <name type="scientific">Rohdeia mirabilis</name>
    <dbReference type="NCBI Taxonomy" id="2528008"/>
    <lineage>
        <taxon>Bacteria</taxon>
        <taxon>Pseudomonadati</taxon>
        <taxon>Planctomycetota</taxon>
        <taxon>Planctomycetia</taxon>
        <taxon>Planctomycetia incertae sedis</taxon>
        <taxon>Rohdeia</taxon>
    </lineage>
</organism>
<keyword evidence="3 5" id="KW-1133">Transmembrane helix</keyword>
<dbReference type="InterPro" id="IPR002781">
    <property type="entry name" value="TM_pro_TauE-like"/>
</dbReference>
<proteinExistence type="inferred from homology"/>
<feature type="transmembrane region" description="Helical" evidence="5">
    <location>
        <begin position="86"/>
        <end position="104"/>
    </location>
</feature>
<name>A0A518D349_9BACT</name>
<keyword evidence="7" id="KW-1185">Reference proteome</keyword>
<evidence type="ECO:0000256" key="3">
    <source>
        <dbReference type="ARBA" id="ARBA00022989"/>
    </source>
</evidence>
<gene>
    <name evidence="6" type="ORF">Pla163_30200</name>
</gene>
<dbReference type="PANTHER" id="PTHR43701:SF2">
    <property type="entry name" value="MEMBRANE TRANSPORTER PROTEIN YJNA-RELATED"/>
    <property type="match status" value="1"/>
</dbReference>
<evidence type="ECO:0000313" key="7">
    <source>
        <dbReference type="Proteomes" id="UP000319342"/>
    </source>
</evidence>
<keyword evidence="2 5" id="KW-0812">Transmembrane</keyword>
<evidence type="ECO:0000256" key="2">
    <source>
        <dbReference type="ARBA" id="ARBA00022692"/>
    </source>
</evidence>
<accession>A0A518D349</accession>
<dbReference type="EMBL" id="CP036290">
    <property type="protein sequence ID" value="QDU85874.1"/>
    <property type="molecule type" value="Genomic_DNA"/>
</dbReference>
<reference evidence="6 7" key="1">
    <citation type="submission" date="2019-02" db="EMBL/GenBank/DDBJ databases">
        <title>Deep-cultivation of Planctomycetes and their phenomic and genomic characterization uncovers novel biology.</title>
        <authorList>
            <person name="Wiegand S."/>
            <person name="Jogler M."/>
            <person name="Boedeker C."/>
            <person name="Pinto D."/>
            <person name="Vollmers J."/>
            <person name="Rivas-Marin E."/>
            <person name="Kohn T."/>
            <person name="Peeters S.H."/>
            <person name="Heuer A."/>
            <person name="Rast P."/>
            <person name="Oberbeckmann S."/>
            <person name="Bunk B."/>
            <person name="Jeske O."/>
            <person name="Meyerdierks A."/>
            <person name="Storesund J.E."/>
            <person name="Kallscheuer N."/>
            <person name="Luecker S."/>
            <person name="Lage O.M."/>
            <person name="Pohl T."/>
            <person name="Merkel B.J."/>
            <person name="Hornburger P."/>
            <person name="Mueller R.-W."/>
            <person name="Bruemmer F."/>
            <person name="Labrenz M."/>
            <person name="Spormann A.M."/>
            <person name="Op den Camp H."/>
            <person name="Overmann J."/>
            <person name="Amann R."/>
            <person name="Jetten M.S.M."/>
            <person name="Mascher T."/>
            <person name="Medema M.H."/>
            <person name="Devos D.P."/>
            <person name="Kaster A.-K."/>
            <person name="Ovreas L."/>
            <person name="Rohde M."/>
            <person name="Galperin M.Y."/>
            <person name="Jogler C."/>
        </authorList>
    </citation>
    <scope>NUCLEOTIDE SEQUENCE [LARGE SCALE GENOMIC DNA]</scope>
    <source>
        <strain evidence="6 7">Pla163</strain>
    </source>
</reference>
<feature type="transmembrane region" description="Helical" evidence="5">
    <location>
        <begin position="124"/>
        <end position="147"/>
    </location>
</feature>
<keyword evidence="5" id="KW-1003">Cell membrane</keyword>